<sequence>PTHFAYYQRGGKHWQLSTFLPVFEQQTKCNFLRRKRFKGSHRITRNYGGAVQRLFYLHRRYKMLPKQPGFSKSYHHNNYQAGIL</sequence>
<dbReference type="AlphaFoldDB" id="A0AAV2AVV4"/>
<evidence type="ECO:0000313" key="2">
    <source>
        <dbReference type="Proteomes" id="UP001497382"/>
    </source>
</evidence>
<evidence type="ECO:0008006" key="3">
    <source>
        <dbReference type="Google" id="ProtNLM"/>
    </source>
</evidence>
<keyword evidence="2" id="KW-1185">Reference proteome</keyword>
<evidence type="ECO:0000313" key="1">
    <source>
        <dbReference type="EMBL" id="CAL1288067.1"/>
    </source>
</evidence>
<accession>A0AAV2AVV4</accession>
<dbReference type="Proteomes" id="UP001497382">
    <property type="component" value="Unassembled WGS sequence"/>
</dbReference>
<organism evidence="1 2">
    <name type="scientific">Larinioides sclopetarius</name>
    <dbReference type="NCBI Taxonomy" id="280406"/>
    <lineage>
        <taxon>Eukaryota</taxon>
        <taxon>Metazoa</taxon>
        <taxon>Ecdysozoa</taxon>
        <taxon>Arthropoda</taxon>
        <taxon>Chelicerata</taxon>
        <taxon>Arachnida</taxon>
        <taxon>Araneae</taxon>
        <taxon>Araneomorphae</taxon>
        <taxon>Entelegynae</taxon>
        <taxon>Araneoidea</taxon>
        <taxon>Araneidae</taxon>
        <taxon>Larinioides</taxon>
    </lineage>
</organism>
<protein>
    <recommendedName>
        <fullName evidence="3">Ribosomal protein L15</fullName>
    </recommendedName>
</protein>
<feature type="non-terminal residue" evidence="1">
    <location>
        <position position="1"/>
    </location>
</feature>
<reference evidence="1 2" key="1">
    <citation type="submission" date="2024-04" db="EMBL/GenBank/DDBJ databases">
        <authorList>
            <person name="Rising A."/>
            <person name="Reimegard J."/>
            <person name="Sonavane S."/>
            <person name="Akerstrom W."/>
            <person name="Nylinder S."/>
            <person name="Hedman E."/>
            <person name="Kallberg Y."/>
        </authorList>
    </citation>
    <scope>NUCLEOTIDE SEQUENCE [LARGE SCALE GENOMIC DNA]</scope>
</reference>
<proteinExistence type="predicted"/>
<comment type="caution">
    <text evidence="1">The sequence shown here is derived from an EMBL/GenBank/DDBJ whole genome shotgun (WGS) entry which is preliminary data.</text>
</comment>
<name>A0AAV2AVV4_9ARAC</name>
<dbReference type="EMBL" id="CAXIEN010000225">
    <property type="protein sequence ID" value="CAL1288067.1"/>
    <property type="molecule type" value="Genomic_DNA"/>
</dbReference>
<gene>
    <name evidence="1" type="ORF">LARSCL_LOCUS15143</name>
</gene>